<accession>A0A1E5JPD1</accession>
<reference evidence="3 4" key="1">
    <citation type="submission" date="2016-02" db="EMBL/GenBank/DDBJ databases">
        <title>Secondary metabolites in Legionella.</title>
        <authorList>
            <person name="Tobias N.J."/>
            <person name="Bode H.B."/>
        </authorList>
    </citation>
    <scope>NUCLEOTIDE SEQUENCE [LARGE SCALE GENOMIC DNA]</scope>
    <source>
        <strain evidence="3 4">DSM 19216</strain>
    </source>
</reference>
<evidence type="ECO:0000313" key="3">
    <source>
        <dbReference type="EMBL" id="OEH46213.1"/>
    </source>
</evidence>
<dbReference type="PATRIC" id="fig|45071.6.peg.3420"/>
<evidence type="ECO:0000256" key="1">
    <source>
        <dbReference type="SAM" id="MobiDB-lite"/>
    </source>
</evidence>
<organism evidence="3 4">
    <name type="scientific">Legionella parisiensis</name>
    <dbReference type="NCBI Taxonomy" id="45071"/>
    <lineage>
        <taxon>Bacteria</taxon>
        <taxon>Pseudomonadati</taxon>
        <taxon>Pseudomonadota</taxon>
        <taxon>Gammaproteobacteria</taxon>
        <taxon>Legionellales</taxon>
        <taxon>Legionellaceae</taxon>
        <taxon>Legionella</taxon>
    </lineage>
</organism>
<gene>
    <name evidence="3" type="ORF">lpari_02551</name>
</gene>
<name>A0A1E5JPD1_9GAMM</name>
<dbReference type="AlphaFoldDB" id="A0A1E5JPD1"/>
<sequence>MKKKNSPDSLGNPPKNSQGYSNLKPNQRARILKAFKINPRLSTFTLRKMGIVSPAPRIGELREFHEIDTEWTDEADENGVMHHIALYVYYGKKSDLEGN</sequence>
<evidence type="ECO:0000313" key="4">
    <source>
        <dbReference type="Proteomes" id="UP000095229"/>
    </source>
</evidence>
<dbReference type="Pfam" id="PF14090">
    <property type="entry name" value="HTH_39"/>
    <property type="match status" value="1"/>
</dbReference>
<protein>
    <recommendedName>
        <fullName evidence="2">Winged helix-turn-helix domain-containing protein</fullName>
    </recommendedName>
</protein>
<keyword evidence="4" id="KW-1185">Reference proteome</keyword>
<dbReference type="STRING" id="45071.Lpar_3168"/>
<feature type="compositionally biased region" description="Polar residues" evidence="1">
    <location>
        <begin position="14"/>
        <end position="25"/>
    </location>
</feature>
<evidence type="ECO:0000259" key="2">
    <source>
        <dbReference type="Pfam" id="PF14090"/>
    </source>
</evidence>
<dbReference type="EMBL" id="LSOG01000069">
    <property type="protein sequence ID" value="OEH46213.1"/>
    <property type="molecule type" value="Genomic_DNA"/>
</dbReference>
<feature type="region of interest" description="Disordered" evidence="1">
    <location>
        <begin position="1"/>
        <end position="25"/>
    </location>
</feature>
<dbReference type="OrthoDB" id="6387921at2"/>
<comment type="caution">
    <text evidence="3">The sequence shown here is derived from an EMBL/GenBank/DDBJ whole genome shotgun (WGS) entry which is preliminary data.</text>
</comment>
<feature type="domain" description="Winged helix-turn-helix" evidence="2">
    <location>
        <begin position="27"/>
        <end position="88"/>
    </location>
</feature>
<dbReference type="RefSeq" id="WP_058518851.1">
    <property type="nucleotide sequence ID" value="NZ_CAAAIE010000001.1"/>
</dbReference>
<proteinExistence type="predicted"/>
<dbReference type="Proteomes" id="UP000095229">
    <property type="component" value="Unassembled WGS sequence"/>
</dbReference>
<dbReference type="InterPro" id="IPR055245">
    <property type="entry name" value="HTH_proteobacteria"/>
</dbReference>